<accession>A0ABU6REI1</accession>
<protein>
    <submittedName>
        <fullName evidence="1">Uncharacterized protein</fullName>
    </submittedName>
</protein>
<name>A0ABU6REI1_9FABA</name>
<proteinExistence type="predicted"/>
<evidence type="ECO:0000313" key="1">
    <source>
        <dbReference type="EMBL" id="MED6122437.1"/>
    </source>
</evidence>
<comment type="caution">
    <text evidence="1">The sequence shown here is derived from an EMBL/GenBank/DDBJ whole genome shotgun (WGS) entry which is preliminary data.</text>
</comment>
<evidence type="ECO:0000313" key="2">
    <source>
        <dbReference type="Proteomes" id="UP001341840"/>
    </source>
</evidence>
<keyword evidence="2" id="KW-1185">Reference proteome</keyword>
<sequence>MDRRDERQVNKNRNCMGTESLFNPIHRELSEEPLHILDQLAVWQRTHNTEPNSHRCRCCLEFVIQPPAPKSTRCHRYNLVVTRTSCAYLSEIWSLTDKLYRVSAVTGSNLLSPGPQALVPVVTVANHVR</sequence>
<reference evidence="1 2" key="1">
    <citation type="journal article" date="2023" name="Plants (Basel)">
        <title>Bridging the Gap: Combining Genomics and Transcriptomics Approaches to Understand Stylosanthes scabra, an Orphan Legume from the Brazilian Caatinga.</title>
        <authorList>
            <person name="Ferreira-Neto J.R.C."/>
            <person name="da Silva M.D."/>
            <person name="Binneck E."/>
            <person name="de Melo N.F."/>
            <person name="da Silva R.H."/>
            <person name="de Melo A.L.T.M."/>
            <person name="Pandolfi V."/>
            <person name="Bustamante F.O."/>
            <person name="Brasileiro-Vidal A.C."/>
            <person name="Benko-Iseppon A.M."/>
        </authorList>
    </citation>
    <scope>NUCLEOTIDE SEQUENCE [LARGE SCALE GENOMIC DNA]</scope>
    <source>
        <tissue evidence="1">Leaves</tissue>
    </source>
</reference>
<dbReference type="Proteomes" id="UP001341840">
    <property type="component" value="Unassembled WGS sequence"/>
</dbReference>
<gene>
    <name evidence="1" type="ORF">PIB30_039823</name>
</gene>
<dbReference type="EMBL" id="JASCZI010030420">
    <property type="protein sequence ID" value="MED6122437.1"/>
    <property type="molecule type" value="Genomic_DNA"/>
</dbReference>
<organism evidence="1 2">
    <name type="scientific">Stylosanthes scabra</name>
    <dbReference type="NCBI Taxonomy" id="79078"/>
    <lineage>
        <taxon>Eukaryota</taxon>
        <taxon>Viridiplantae</taxon>
        <taxon>Streptophyta</taxon>
        <taxon>Embryophyta</taxon>
        <taxon>Tracheophyta</taxon>
        <taxon>Spermatophyta</taxon>
        <taxon>Magnoliopsida</taxon>
        <taxon>eudicotyledons</taxon>
        <taxon>Gunneridae</taxon>
        <taxon>Pentapetalae</taxon>
        <taxon>rosids</taxon>
        <taxon>fabids</taxon>
        <taxon>Fabales</taxon>
        <taxon>Fabaceae</taxon>
        <taxon>Papilionoideae</taxon>
        <taxon>50 kb inversion clade</taxon>
        <taxon>dalbergioids sensu lato</taxon>
        <taxon>Dalbergieae</taxon>
        <taxon>Pterocarpus clade</taxon>
        <taxon>Stylosanthes</taxon>
    </lineage>
</organism>